<sequence>MSKGKKKRKKTPPPEEKAGIPWLWFVFLGLLALAFYQFLSDPDVCEDGIEVQAKVLGVTSTVSEDSHYGRSIKIYNVELGYTVAGKSTSVIKIFNDGEVYKYFADGVVAGDTVMVLVDEDAPKRYKLVEECG</sequence>
<protein>
    <submittedName>
        <fullName evidence="2">Uncharacterized protein</fullName>
    </submittedName>
</protein>
<keyword evidence="1" id="KW-0812">Transmembrane</keyword>
<name>A0A5C7FDD5_9BACT</name>
<keyword evidence="1" id="KW-0472">Membrane</keyword>
<evidence type="ECO:0000256" key="1">
    <source>
        <dbReference type="SAM" id="Phobius"/>
    </source>
</evidence>
<gene>
    <name evidence="2" type="ORF">FUA23_13750</name>
</gene>
<accession>A0A5C7FDD5</accession>
<organism evidence="2 3">
    <name type="scientific">Neolewinella aurantiaca</name>
    <dbReference type="NCBI Taxonomy" id="2602767"/>
    <lineage>
        <taxon>Bacteria</taxon>
        <taxon>Pseudomonadati</taxon>
        <taxon>Bacteroidota</taxon>
        <taxon>Saprospiria</taxon>
        <taxon>Saprospirales</taxon>
        <taxon>Lewinellaceae</taxon>
        <taxon>Neolewinella</taxon>
    </lineage>
</organism>
<comment type="caution">
    <text evidence="2">The sequence shown here is derived from an EMBL/GenBank/DDBJ whole genome shotgun (WGS) entry which is preliminary data.</text>
</comment>
<keyword evidence="1" id="KW-1133">Transmembrane helix</keyword>
<dbReference type="AlphaFoldDB" id="A0A5C7FDD5"/>
<dbReference type="EMBL" id="VOXD01000020">
    <property type="protein sequence ID" value="TXF88724.1"/>
    <property type="molecule type" value="Genomic_DNA"/>
</dbReference>
<evidence type="ECO:0000313" key="3">
    <source>
        <dbReference type="Proteomes" id="UP000321907"/>
    </source>
</evidence>
<proteinExistence type="predicted"/>
<feature type="transmembrane region" description="Helical" evidence="1">
    <location>
        <begin position="21"/>
        <end position="39"/>
    </location>
</feature>
<keyword evidence="3" id="KW-1185">Reference proteome</keyword>
<evidence type="ECO:0000313" key="2">
    <source>
        <dbReference type="EMBL" id="TXF88724.1"/>
    </source>
</evidence>
<dbReference type="RefSeq" id="WP_147931327.1">
    <property type="nucleotide sequence ID" value="NZ_VOXD01000020.1"/>
</dbReference>
<dbReference type="Proteomes" id="UP000321907">
    <property type="component" value="Unassembled WGS sequence"/>
</dbReference>
<reference evidence="2 3" key="1">
    <citation type="submission" date="2019-08" db="EMBL/GenBank/DDBJ databases">
        <title>Lewinella sp. strain SSH13 Genome sequencing and assembly.</title>
        <authorList>
            <person name="Kim I."/>
        </authorList>
    </citation>
    <scope>NUCLEOTIDE SEQUENCE [LARGE SCALE GENOMIC DNA]</scope>
    <source>
        <strain evidence="2 3">SSH13</strain>
    </source>
</reference>